<dbReference type="SUPFAM" id="SSF109709">
    <property type="entry name" value="KorB DNA-binding domain-like"/>
    <property type="match status" value="1"/>
</dbReference>
<comment type="caution">
    <text evidence="3">The sequence shown here is derived from an EMBL/GenBank/DDBJ whole genome shotgun (WGS) entry which is preliminary data.</text>
</comment>
<evidence type="ECO:0000313" key="3">
    <source>
        <dbReference type="EMBL" id="SOE91193.1"/>
    </source>
</evidence>
<dbReference type="EMBL" id="OCSU01000004">
    <property type="protein sequence ID" value="SOE91193.1"/>
    <property type="molecule type" value="Genomic_DNA"/>
</dbReference>
<dbReference type="RefSeq" id="WP_062643458.1">
    <property type="nucleotide sequence ID" value="NZ_FCOG02000201.1"/>
</dbReference>
<protein>
    <submittedName>
        <fullName evidence="3">Chromosome partitioning protein, ParB family</fullName>
    </submittedName>
</protein>
<evidence type="ECO:0000259" key="2">
    <source>
        <dbReference type="SMART" id="SM00470"/>
    </source>
</evidence>
<evidence type="ECO:0000313" key="4">
    <source>
        <dbReference type="Proteomes" id="UP000219522"/>
    </source>
</evidence>
<dbReference type="PANTHER" id="PTHR33375:SF1">
    <property type="entry name" value="CHROMOSOME-PARTITIONING PROTEIN PARB-RELATED"/>
    <property type="match status" value="1"/>
</dbReference>
<dbReference type="SUPFAM" id="SSF110849">
    <property type="entry name" value="ParB/Sulfiredoxin"/>
    <property type="match status" value="1"/>
</dbReference>
<dbReference type="PANTHER" id="PTHR33375">
    <property type="entry name" value="CHROMOSOME-PARTITIONING PROTEIN PARB-RELATED"/>
    <property type="match status" value="1"/>
</dbReference>
<dbReference type="Gene3D" id="1.10.10.2830">
    <property type="match status" value="1"/>
</dbReference>
<dbReference type="GO" id="GO:0005694">
    <property type="term" value="C:chromosome"/>
    <property type="evidence" value="ECO:0007669"/>
    <property type="project" value="TreeGrafter"/>
</dbReference>
<reference evidence="3 4" key="1">
    <citation type="submission" date="2017-09" db="EMBL/GenBank/DDBJ databases">
        <authorList>
            <person name="Varghese N."/>
            <person name="Submissions S."/>
        </authorList>
    </citation>
    <scope>NUCLEOTIDE SEQUENCE [LARGE SCALE GENOMIC DNA]</scope>
    <source>
        <strain evidence="3 4">OK806</strain>
    </source>
</reference>
<dbReference type="SMART" id="SM00470">
    <property type="entry name" value="ParB"/>
    <property type="match status" value="1"/>
</dbReference>
<dbReference type="InterPro" id="IPR036086">
    <property type="entry name" value="ParB/Sulfiredoxin_sf"/>
</dbReference>
<evidence type="ECO:0000256" key="1">
    <source>
        <dbReference type="SAM" id="MobiDB-lite"/>
    </source>
</evidence>
<dbReference type="Pfam" id="PF02195">
    <property type="entry name" value="ParB_N"/>
    <property type="match status" value="1"/>
</dbReference>
<dbReference type="GO" id="GO:0007059">
    <property type="term" value="P:chromosome segregation"/>
    <property type="evidence" value="ECO:0007669"/>
    <property type="project" value="TreeGrafter"/>
</dbReference>
<feature type="region of interest" description="Disordered" evidence="1">
    <location>
        <begin position="1"/>
        <end position="35"/>
    </location>
</feature>
<dbReference type="Proteomes" id="UP000219522">
    <property type="component" value="Unassembled WGS sequence"/>
</dbReference>
<keyword evidence="4" id="KW-1185">Reference proteome</keyword>
<proteinExistence type="predicted"/>
<feature type="compositionally biased region" description="Basic and acidic residues" evidence="1">
    <location>
        <begin position="1"/>
        <end position="12"/>
    </location>
</feature>
<dbReference type="Gene3D" id="3.90.1530.30">
    <property type="match status" value="1"/>
</dbReference>
<feature type="domain" description="ParB-like N-terminal" evidence="2">
    <location>
        <begin position="65"/>
        <end position="154"/>
    </location>
</feature>
<gene>
    <name evidence="3" type="ORF">SAMN05446927_8073</name>
</gene>
<sequence>MSTASRQRDKARSINLDEDDAPASPLPPVAPRTAPGQLIGLQGRVHSQQQEIEQLKKVLEERAPSRLPVAKLHEVEGRRRKLTTEEYAELKANLQRYPLAQPITVTRRLDGEFDIVAGNNRAAIYRELGREEIDAMVLDIDESMIEHAALFSNLLSPALSDFEKYWGFKTLQEQTGINKEELAKTAGISDTHVRRIMKFDLLPEAAKETLAQRPERLGSAAVEQLVKAAREGREALVIEAVGKLVESETFTQAQAVAHVAVKKEKSERKPALVIKRGQLPVCQITSRNGVVGVNFPEKGGEDADAWAQRIHDFIEAELKGR</sequence>
<organism evidence="3 4">
    <name type="scientific">Caballeronia arationis</name>
    <dbReference type="NCBI Taxonomy" id="1777142"/>
    <lineage>
        <taxon>Bacteria</taxon>
        <taxon>Pseudomonadati</taxon>
        <taxon>Pseudomonadota</taxon>
        <taxon>Betaproteobacteria</taxon>
        <taxon>Burkholderiales</taxon>
        <taxon>Burkholderiaceae</taxon>
        <taxon>Caballeronia</taxon>
    </lineage>
</organism>
<accession>A0A7Z7N7U6</accession>
<dbReference type="InterPro" id="IPR003115">
    <property type="entry name" value="ParB_N"/>
</dbReference>
<dbReference type="AlphaFoldDB" id="A0A7Z7N7U6"/>
<name>A0A7Z7N7U6_9BURK</name>
<dbReference type="InterPro" id="IPR050336">
    <property type="entry name" value="Chromosome_partition/occlusion"/>
</dbReference>